<proteinExistence type="predicted"/>
<comment type="caution">
    <text evidence="2">The sequence shown here is derived from an EMBL/GenBank/DDBJ whole genome shotgun (WGS) entry which is preliminary data.</text>
</comment>
<dbReference type="InterPro" id="IPR041394">
    <property type="entry name" value="HEPN_Cthe2314"/>
</dbReference>
<name>A0A558J5X0_9GAMM</name>
<evidence type="ECO:0000313" key="3">
    <source>
        <dbReference type="Proteomes" id="UP000317288"/>
    </source>
</evidence>
<dbReference type="Proteomes" id="UP000317288">
    <property type="component" value="Unassembled WGS sequence"/>
</dbReference>
<dbReference type="RefSeq" id="WP_144811856.1">
    <property type="nucleotide sequence ID" value="NZ_VNFE01000004.1"/>
</dbReference>
<gene>
    <name evidence="2" type="ORF">FQP89_13525</name>
</gene>
<sequence length="224" mass="26075">MTHQIFESFLSDLETHGNDSEKTEVEQYHVDCWATCKAVKTSLKKLEVAEECIRQSYRFSPNEHEMAEYIEFHIENYLIRSRSVYDRALIFTNYLCDIQMAKDSVTHISITTNRKVEKLGLNNALKKINKACAIYRLERNGVVHHDRYSNQELEWVDTARKAKLILNGEIESIGLYDEVIEQNTAIVIIKHLDEFSESTRKIVESVNSFLDLALPVYETHARKT</sequence>
<protein>
    <recommendedName>
        <fullName evidence="1">Cthe-2314-like HEPN domain-containing protein</fullName>
    </recommendedName>
</protein>
<evidence type="ECO:0000259" key="1">
    <source>
        <dbReference type="Pfam" id="PF18730"/>
    </source>
</evidence>
<accession>A0A558J5X0</accession>
<feature type="domain" description="Cthe-2314-like HEPN" evidence="1">
    <location>
        <begin position="57"/>
        <end position="178"/>
    </location>
</feature>
<dbReference type="AlphaFoldDB" id="A0A558J5X0"/>
<dbReference type="EMBL" id="VNFE01000004">
    <property type="protein sequence ID" value="TVU89040.1"/>
    <property type="molecule type" value="Genomic_DNA"/>
</dbReference>
<organism evidence="2 3">
    <name type="scientific">Vreelandella titanicae</name>
    <dbReference type="NCBI Taxonomy" id="664683"/>
    <lineage>
        <taxon>Bacteria</taxon>
        <taxon>Pseudomonadati</taxon>
        <taxon>Pseudomonadota</taxon>
        <taxon>Gammaproteobacteria</taxon>
        <taxon>Oceanospirillales</taxon>
        <taxon>Halomonadaceae</taxon>
        <taxon>Vreelandella</taxon>
    </lineage>
</organism>
<reference evidence="2 3" key="1">
    <citation type="submission" date="2019-07" db="EMBL/GenBank/DDBJ databases">
        <title>Diversity of Bacteria from Kongsfjorden, Arctic.</title>
        <authorList>
            <person name="Yu Y."/>
        </authorList>
    </citation>
    <scope>NUCLEOTIDE SEQUENCE [LARGE SCALE GENOMIC DNA]</scope>
    <source>
        <strain evidence="2 3">SM1922</strain>
    </source>
</reference>
<evidence type="ECO:0000313" key="2">
    <source>
        <dbReference type="EMBL" id="TVU89040.1"/>
    </source>
</evidence>
<dbReference type="Pfam" id="PF18730">
    <property type="entry name" value="HEPN_Cthe2314"/>
    <property type="match status" value="1"/>
</dbReference>